<accession>A0ABD7BEK5</accession>
<proteinExistence type="predicted"/>
<gene>
    <name evidence="1" type="ORF">ID616_28325</name>
    <name evidence="2" type="ORF">ID616_30020</name>
</gene>
<name>A0ABD7BEK5_PSEPU</name>
<dbReference type="Proteomes" id="UP000516786">
    <property type="component" value="Plasmid pZXPA-20-602k"/>
</dbReference>
<dbReference type="EMBL" id="CP061724">
    <property type="protein sequence ID" value="QOD01467.1"/>
    <property type="molecule type" value="Genomic_DNA"/>
</dbReference>
<geneLocation type="plasmid" evidence="2 3">
    <name>pZXPA-20-602k</name>
</geneLocation>
<evidence type="ECO:0000313" key="1">
    <source>
        <dbReference type="EMBL" id="QOC97893.1"/>
    </source>
</evidence>
<keyword evidence="2" id="KW-0614">Plasmid</keyword>
<dbReference type="EMBL" id="CP061723">
    <property type="protein sequence ID" value="QOC97893.1"/>
    <property type="molecule type" value="Genomic_DNA"/>
</dbReference>
<dbReference type="Proteomes" id="UP000516786">
    <property type="component" value="Chromosome"/>
</dbReference>
<evidence type="ECO:0000313" key="3">
    <source>
        <dbReference type="Proteomes" id="UP000516786"/>
    </source>
</evidence>
<sequence length="107" mass="12031">MIDMANVSATGRGCRRSKFAFGESKLINVSVFACFKAFFIGFRGFLSENSDCQIGNLFTVRRQCPFYFHPPLLKIFKRDGVLIFESKIKAAVAQAPLFSQDPTGFYV</sequence>
<dbReference type="AlphaFoldDB" id="A0ABD7BEK5"/>
<reference evidence="1 3" key="1">
    <citation type="submission" date="2020-09" db="EMBL/GenBank/DDBJ databases">
        <title>Co-existence of a novel multidrug-resistance efflux pump with carbapenem resistance gene blaVIM-2 in one megaplasmid in Pseudomonas putida.</title>
        <authorList>
            <person name="Peng K."/>
            <person name="Li R."/>
        </authorList>
    </citation>
    <scope>NUCLEOTIDE SEQUENCE [LARGE SCALE GENOMIC DNA]</scope>
    <source>
        <strain evidence="1 3">ZXPA-20</strain>
        <plasmid evidence="2 3">pZXPA-20-602k</plasmid>
    </source>
</reference>
<organism evidence="1 3">
    <name type="scientific">Pseudomonas putida</name>
    <name type="common">Arthrobacter siderocapsulatus</name>
    <dbReference type="NCBI Taxonomy" id="303"/>
    <lineage>
        <taxon>Bacteria</taxon>
        <taxon>Pseudomonadati</taxon>
        <taxon>Pseudomonadota</taxon>
        <taxon>Gammaproteobacteria</taxon>
        <taxon>Pseudomonadales</taxon>
        <taxon>Pseudomonadaceae</taxon>
        <taxon>Pseudomonas</taxon>
    </lineage>
</organism>
<protein>
    <submittedName>
        <fullName evidence="1">Uncharacterized protein</fullName>
    </submittedName>
</protein>
<dbReference type="RefSeq" id="WP_191087084.1">
    <property type="nucleotide sequence ID" value="NZ_CP061723.1"/>
</dbReference>
<evidence type="ECO:0000313" key="2">
    <source>
        <dbReference type="EMBL" id="QOD01467.1"/>
    </source>
</evidence>